<reference evidence="2 3" key="1">
    <citation type="journal article" date="2013" name="Genome Announc.">
        <title>Draft Genome Sequence of Methylophaga lonarensis MPLT, a Haloalkaliphilic (Non-Methane-Utilizing) Methylotroph.</title>
        <authorList>
            <person name="Shetty S.A."/>
            <person name="Marathe N.P."/>
            <person name="Munot H."/>
            <person name="Antony C.P."/>
            <person name="Dhotre D.P."/>
            <person name="Murrell J.C."/>
            <person name="Shouche Y.S."/>
        </authorList>
    </citation>
    <scope>NUCLEOTIDE SEQUENCE [LARGE SCALE GENOMIC DNA]</scope>
    <source>
        <strain evidence="2 3">MPL</strain>
    </source>
</reference>
<feature type="chain" id="PRO_5004082796" evidence="1">
    <location>
        <begin position="22"/>
        <end position="189"/>
    </location>
</feature>
<dbReference type="SUPFAM" id="SSF55961">
    <property type="entry name" value="Bet v1-like"/>
    <property type="match status" value="1"/>
</dbReference>
<keyword evidence="3" id="KW-1185">Reference proteome</keyword>
<protein>
    <submittedName>
        <fullName evidence="2">Polyketide cyclase/dehydrase and lipid transport</fullName>
    </submittedName>
</protein>
<accession>M7NZF6</accession>
<dbReference type="PATRIC" id="fig|1286106.3.peg.1879"/>
<dbReference type="STRING" id="1286106.MPL1_09360"/>
<dbReference type="PANTHER" id="PTHR39332">
    <property type="entry name" value="BLL4707 PROTEIN"/>
    <property type="match status" value="1"/>
</dbReference>
<feature type="signal peptide" evidence="1">
    <location>
        <begin position="1"/>
        <end position="21"/>
    </location>
</feature>
<comment type="caution">
    <text evidence="2">The sequence shown here is derived from an EMBL/GenBank/DDBJ whole genome shotgun (WGS) entry which is preliminary data.</text>
</comment>
<dbReference type="PANTHER" id="PTHR39332:SF7">
    <property type="entry name" value="SRPBCC FAMILY PROTEIN"/>
    <property type="match status" value="1"/>
</dbReference>
<dbReference type="Proteomes" id="UP000012019">
    <property type="component" value="Unassembled WGS sequence"/>
</dbReference>
<dbReference type="InterPro" id="IPR023393">
    <property type="entry name" value="START-like_dom_sf"/>
</dbReference>
<sequence>MKAVLRGLMLGLFLVPSLVMAHGASRLQIEESVTINADPATVWAAIKDFDSIHTWHPAVLATEAQGGNEPGATRTLILENDLTVGNVLNRYDADKMSFQYDITEMSAVGEVDIHGEMVEIPVVPVSRYKGWVSVKADGAGSKVTFLGKFFRGYTGNHHEPEELNDATARAAISGMYRAGLDNLKAQLEN</sequence>
<dbReference type="RefSeq" id="WP_009726842.1">
    <property type="nucleotide sequence ID" value="NZ_APHR01000049.1"/>
</dbReference>
<dbReference type="Gene3D" id="3.30.530.20">
    <property type="match status" value="1"/>
</dbReference>
<dbReference type="InterPro" id="IPR019587">
    <property type="entry name" value="Polyketide_cyclase/dehydratase"/>
</dbReference>
<gene>
    <name evidence="2" type="ORF">MPL1_09360</name>
</gene>
<proteinExistence type="predicted"/>
<evidence type="ECO:0000313" key="2">
    <source>
        <dbReference type="EMBL" id="EMR12617.1"/>
    </source>
</evidence>
<organism evidence="2 3">
    <name type="scientific">Methylophaga lonarensis MPL</name>
    <dbReference type="NCBI Taxonomy" id="1286106"/>
    <lineage>
        <taxon>Bacteria</taxon>
        <taxon>Pseudomonadati</taxon>
        <taxon>Pseudomonadota</taxon>
        <taxon>Gammaproteobacteria</taxon>
        <taxon>Thiotrichales</taxon>
        <taxon>Piscirickettsiaceae</taxon>
        <taxon>Methylophaga</taxon>
    </lineage>
</organism>
<dbReference type="eggNOG" id="COG3832">
    <property type="taxonomic scope" value="Bacteria"/>
</dbReference>
<dbReference type="AlphaFoldDB" id="M7NZF6"/>
<name>M7NZF6_9GAMM</name>
<evidence type="ECO:0000256" key="1">
    <source>
        <dbReference type="SAM" id="SignalP"/>
    </source>
</evidence>
<keyword evidence="1" id="KW-0732">Signal</keyword>
<evidence type="ECO:0000313" key="3">
    <source>
        <dbReference type="Proteomes" id="UP000012019"/>
    </source>
</evidence>
<dbReference type="Pfam" id="PF10604">
    <property type="entry name" value="Polyketide_cyc2"/>
    <property type="match status" value="1"/>
</dbReference>
<dbReference type="CDD" id="cd07821">
    <property type="entry name" value="PYR_PYL_RCAR_like"/>
    <property type="match status" value="1"/>
</dbReference>
<dbReference type="EMBL" id="APHR01000049">
    <property type="protein sequence ID" value="EMR12617.1"/>
    <property type="molecule type" value="Genomic_DNA"/>
</dbReference>
<dbReference type="OrthoDB" id="1364128at2"/>